<dbReference type="Gene3D" id="2.60.120.200">
    <property type="match status" value="1"/>
</dbReference>
<protein>
    <submittedName>
        <fullName evidence="7">Laminin G domain-containing protein</fullName>
    </submittedName>
</protein>
<dbReference type="InterPro" id="IPR050149">
    <property type="entry name" value="Collagen_superfamily"/>
</dbReference>
<evidence type="ECO:0000313" key="6">
    <source>
        <dbReference type="Proteomes" id="UP000887565"/>
    </source>
</evidence>
<evidence type="ECO:0000256" key="3">
    <source>
        <dbReference type="SAM" id="MobiDB-lite"/>
    </source>
</evidence>
<dbReference type="Pfam" id="PF02210">
    <property type="entry name" value="Laminin_G_2"/>
    <property type="match status" value="1"/>
</dbReference>
<reference evidence="7" key="1">
    <citation type="submission" date="2022-11" db="UniProtKB">
        <authorList>
            <consortium name="WormBaseParasite"/>
        </authorList>
    </citation>
    <scope>IDENTIFICATION</scope>
</reference>
<proteinExistence type="predicted"/>
<dbReference type="GO" id="GO:0005615">
    <property type="term" value="C:extracellular space"/>
    <property type="evidence" value="ECO:0007669"/>
    <property type="project" value="TreeGrafter"/>
</dbReference>
<dbReference type="InterPro" id="IPR008160">
    <property type="entry name" value="Collagen"/>
</dbReference>
<dbReference type="InterPro" id="IPR048287">
    <property type="entry name" value="TSPN-like_N"/>
</dbReference>
<dbReference type="InterPro" id="IPR013320">
    <property type="entry name" value="ConA-like_dom_sf"/>
</dbReference>
<evidence type="ECO:0000313" key="7">
    <source>
        <dbReference type="WBParaSite" id="nRc.2.0.1.t10320-RA"/>
    </source>
</evidence>
<keyword evidence="6" id="KW-1185">Reference proteome</keyword>
<dbReference type="SUPFAM" id="SSF49899">
    <property type="entry name" value="Concanavalin A-like lectins/glucanases"/>
    <property type="match status" value="1"/>
</dbReference>
<dbReference type="SMART" id="SM00210">
    <property type="entry name" value="TSPN"/>
    <property type="match status" value="1"/>
</dbReference>
<dbReference type="PANTHER" id="PTHR24023">
    <property type="entry name" value="COLLAGEN ALPHA"/>
    <property type="match status" value="1"/>
</dbReference>
<dbReference type="Proteomes" id="UP000887565">
    <property type="component" value="Unplaced"/>
</dbReference>
<feature type="compositionally biased region" description="Polar residues" evidence="3">
    <location>
        <begin position="287"/>
        <end position="316"/>
    </location>
</feature>
<evidence type="ECO:0000256" key="2">
    <source>
        <dbReference type="ARBA" id="ARBA00022737"/>
    </source>
</evidence>
<evidence type="ECO:0000256" key="4">
    <source>
        <dbReference type="SAM" id="SignalP"/>
    </source>
</evidence>
<evidence type="ECO:0000259" key="5">
    <source>
        <dbReference type="SMART" id="SM00210"/>
    </source>
</evidence>
<dbReference type="AlphaFoldDB" id="A0A915I834"/>
<dbReference type="WBParaSite" id="nRc.2.0.1.t10320-RA">
    <property type="protein sequence ID" value="nRc.2.0.1.t10320-RA"/>
    <property type="gene ID" value="nRc.2.0.1.g10320"/>
</dbReference>
<keyword evidence="4" id="KW-0732">Signal</keyword>
<feature type="chain" id="PRO_5037756543" evidence="4">
    <location>
        <begin position="24"/>
        <end position="462"/>
    </location>
</feature>
<dbReference type="Pfam" id="PF01391">
    <property type="entry name" value="Collagen"/>
    <property type="match status" value="2"/>
</dbReference>
<sequence>MNASAYLLLLCCVIAGILDNLSANEEIKLYDFLAATGVYKSKDGVKKTEGFCFTRPNSGQLNSSDVAYVVDKYTPLSLETSILFPDRLPYNFSILLAFRASVTYTGNIFGFYAESSDPKIAVQLSETGSVTFYYEDGTRDFDQPFKYYPTFHLNVTDFRWHRLAFSINGDLVTLYADGHLVSNQHVLRKEMPMSNEGLILVASQFHPSIHTDVSDMYFEGDLQLIQLVNSPDAASRFTEDFLPDCNESLPEIMKVLQDAATDEDVGGNVALGVLTLSAEYGEDETPETNIESSTAVSTVELESSGRTTTEVSTTSRLSHKLQGPIGAPGLNGLPGSKGSRGPVGQKGDVGQPGPPGLPGKEGEAGTPGQHGKSGIPGKDGHPGPSGPTGSRGPSGFPGIPGLPGAKGQRGITGTTGEPGEQGLPGDQGDVGEPGTPGYQGDPGPKGLPGVRGHPGEHGYPVS</sequence>
<evidence type="ECO:0000256" key="1">
    <source>
        <dbReference type="ARBA" id="ARBA00022525"/>
    </source>
</evidence>
<keyword evidence="2" id="KW-0677">Repeat</keyword>
<dbReference type="GO" id="GO:0031012">
    <property type="term" value="C:extracellular matrix"/>
    <property type="evidence" value="ECO:0007669"/>
    <property type="project" value="TreeGrafter"/>
</dbReference>
<feature type="region of interest" description="Disordered" evidence="3">
    <location>
        <begin position="280"/>
        <end position="462"/>
    </location>
</feature>
<feature type="signal peptide" evidence="4">
    <location>
        <begin position="1"/>
        <end position="23"/>
    </location>
</feature>
<keyword evidence="1" id="KW-0964">Secreted</keyword>
<accession>A0A915I834</accession>
<feature type="domain" description="Thrombospondin-like N-terminal" evidence="5">
    <location>
        <begin position="44"/>
        <end position="231"/>
    </location>
</feature>
<dbReference type="InterPro" id="IPR001791">
    <property type="entry name" value="Laminin_G"/>
</dbReference>
<organism evidence="6 7">
    <name type="scientific">Romanomermis culicivorax</name>
    <name type="common">Nematode worm</name>
    <dbReference type="NCBI Taxonomy" id="13658"/>
    <lineage>
        <taxon>Eukaryota</taxon>
        <taxon>Metazoa</taxon>
        <taxon>Ecdysozoa</taxon>
        <taxon>Nematoda</taxon>
        <taxon>Enoplea</taxon>
        <taxon>Dorylaimia</taxon>
        <taxon>Mermithida</taxon>
        <taxon>Mermithoidea</taxon>
        <taxon>Mermithidae</taxon>
        <taxon>Romanomermis</taxon>
    </lineage>
</organism>
<feature type="compositionally biased region" description="Low complexity" evidence="3">
    <location>
        <begin position="387"/>
        <end position="397"/>
    </location>
</feature>
<dbReference type="OMA" id="EIAMRGP"/>
<dbReference type="PANTHER" id="PTHR24023:SF1082">
    <property type="entry name" value="COLLAGEN TRIPLE HELIX REPEAT"/>
    <property type="match status" value="1"/>
</dbReference>
<name>A0A915I834_ROMCU</name>